<dbReference type="PANTHER" id="PTHR22763">
    <property type="entry name" value="RING ZINC FINGER PROTEIN"/>
    <property type="match status" value="1"/>
</dbReference>
<dbReference type="Pfam" id="PF13639">
    <property type="entry name" value="zf-RING_2"/>
    <property type="match status" value="1"/>
</dbReference>
<dbReference type="Proteomes" id="UP000799770">
    <property type="component" value="Unassembled WGS sequence"/>
</dbReference>
<dbReference type="GO" id="GO:0016567">
    <property type="term" value="P:protein ubiquitination"/>
    <property type="evidence" value="ECO:0007669"/>
    <property type="project" value="UniProtKB-UniPathway"/>
</dbReference>
<dbReference type="Gene3D" id="3.30.40.10">
    <property type="entry name" value="Zinc/RING finger domain, C3HC4 (zinc finger)"/>
    <property type="match status" value="1"/>
</dbReference>
<evidence type="ECO:0000259" key="6">
    <source>
        <dbReference type="PROSITE" id="PS50089"/>
    </source>
</evidence>
<dbReference type="InterPro" id="IPR013083">
    <property type="entry name" value="Znf_RING/FYVE/PHD"/>
</dbReference>
<dbReference type="InterPro" id="IPR050731">
    <property type="entry name" value="HRD1_E3_ubiq-ligases"/>
</dbReference>
<dbReference type="EMBL" id="ML977321">
    <property type="protein sequence ID" value="KAF2116042.1"/>
    <property type="molecule type" value="Genomic_DNA"/>
</dbReference>
<keyword evidence="8" id="KW-1185">Reference proteome</keyword>
<accession>A0A6A5Z9D1</accession>
<dbReference type="PANTHER" id="PTHR22763:SF184">
    <property type="entry name" value="E3 UBIQUITIN-PROTEIN LIGASE SYNOVIOLIN"/>
    <property type="match status" value="1"/>
</dbReference>
<dbReference type="OrthoDB" id="3801383at2759"/>
<feature type="compositionally biased region" description="Acidic residues" evidence="5">
    <location>
        <begin position="224"/>
        <end position="244"/>
    </location>
</feature>
<organism evidence="7 8">
    <name type="scientific">Lophiotrema nucula</name>
    <dbReference type="NCBI Taxonomy" id="690887"/>
    <lineage>
        <taxon>Eukaryota</taxon>
        <taxon>Fungi</taxon>
        <taxon>Dikarya</taxon>
        <taxon>Ascomycota</taxon>
        <taxon>Pezizomycotina</taxon>
        <taxon>Dothideomycetes</taxon>
        <taxon>Pleosporomycetidae</taxon>
        <taxon>Pleosporales</taxon>
        <taxon>Lophiotremataceae</taxon>
        <taxon>Lophiotrema</taxon>
    </lineage>
</organism>
<evidence type="ECO:0000256" key="4">
    <source>
        <dbReference type="PROSITE-ProRule" id="PRU00175"/>
    </source>
</evidence>
<dbReference type="GO" id="GO:0008270">
    <property type="term" value="F:zinc ion binding"/>
    <property type="evidence" value="ECO:0007669"/>
    <property type="project" value="UniProtKB-KW"/>
</dbReference>
<feature type="region of interest" description="Disordered" evidence="5">
    <location>
        <begin position="310"/>
        <end position="335"/>
    </location>
</feature>
<feature type="region of interest" description="Disordered" evidence="5">
    <location>
        <begin position="216"/>
        <end position="267"/>
    </location>
</feature>
<dbReference type="PROSITE" id="PS50089">
    <property type="entry name" value="ZF_RING_2"/>
    <property type="match status" value="1"/>
</dbReference>
<dbReference type="GO" id="GO:0005789">
    <property type="term" value="C:endoplasmic reticulum membrane"/>
    <property type="evidence" value="ECO:0007669"/>
    <property type="project" value="UniProtKB-SubCell"/>
</dbReference>
<feature type="region of interest" description="Disordered" evidence="5">
    <location>
        <begin position="1"/>
        <end position="29"/>
    </location>
</feature>
<evidence type="ECO:0000256" key="2">
    <source>
        <dbReference type="ARBA" id="ARBA00022771"/>
    </source>
</evidence>
<keyword evidence="1" id="KW-0479">Metal-binding</keyword>
<dbReference type="GO" id="GO:0043161">
    <property type="term" value="P:proteasome-mediated ubiquitin-dependent protein catabolic process"/>
    <property type="evidence" value="ECO:0007669"/>
    <property type="project" value="TreeGrafter"/>
</dbReference>
<name>A0A6A5Z9D1_9PLEO</name>
<proteinExistence type="predicted"/>
<evidence type="ECO:0000256" key="5">
    <source>
        <dbReference type="SAM" id="MobiDB-lite"/>
    </source>
</evidence>
<dbReference type="GO" id="GO:0061630">
    <property type="term" value="F:ubiquitin protein ligase activity"/>
    <property type="evidence" value="ECO:0007669"/>
    <property type="project" value="UniProtKB-EC"/>
</dbReference>
<sequence length="363" mass="39995">MPLPEDGLPGYDSGSTTPAEHDEEAMQNQRRDVYRYIITEDGGIDRVQDGQDLETVQLEDTEPLSNPAFEFKSSFIEDGLEPHRLSVEYSCSICYEPLKSGDCLIPNVTFAYPHNAAVHGFRVTALSECIPEYERDGVETAVKIEACGHVFGSECLDTWLLDAHTCPTCRHELFRKQRLPIGPQSSEMYALIEGWDPNMNAGDYVRAVVLASGTSSIPFGTRDSDDDDDESLVVEDVGSEEEGMNTEAADGSGGQGTSEDEENQSSDYGLATARATDTFRSSIGIGLRPILQGPLEEDECEAEVHDMDDSLQDDLESMEGWSSDEDGEEHTADRLRIGHDFIVFGFGSDEEEEEDDSDDDAEI</sequence>
<reference evidence="7" key="1">
    <citation type="journal article" date="2020" name="Stud. Mycol.">
        <title>101 Dothideomycetes genomes: a test case for predicting lifestyles and emergence of pathogens.</title>
        <authorList>
            <person name="Haridas S."/>
            <person name="Albert R."/>
            <person name="Binder M."/>
            <person name="Bloem J."/>
            <person name="Labutti K."/>
            <person name="Salamov A."/>
            <person name="Andreopoulos B."/>
            <person name="Baker S."/>
            <person name="Barry K."/>
            <person name="Bills G."/>
            <person name="Bluhm B."/>
            <person name="Cannon C."/>
            <person name="Castanera R."/>
            <person name="Culley D."/>
            <person name="Daum C."/>
            <person name="Ezra D."/>
            <person name="Gonzalez J."/>
            <person name="Henrissat B."/>
            <person name="Kuo A."/>
            <person name="Liang C."/>
            <person name="Lipzen A."/>
            <person name="Lutzoni F."/>
            <person name="Magnuson J."/>
            <person name="Mondo S."/>
            <person name="Nolan M."/>
            <person name="Ohm R."/>
            <person name="Pangilinan J."/>
            <person name="Park H.-J."/>
            <person name="Ramirez L."/>
            <person name="Alfaro M."/>
            <person name="Sun H."/>
            <person name="Tritt A."/>
            <person name="Yoshinaga Y."/>
            <person name="Zwiers L.-H."/>
            <person name="Turgeon B."/>
            <person name="Goodwin S."/>
            <person name="Spatafora J."/>
            <person name="Crous P."/>
            <person name="Grigoriev I."/>
        </authorList>
    </citation>
    <scope>NUCLEOTIDE SEQUENCE</scope>
    <source>
        <strain evidence="7">CBS 627.86</strain>
    </source>
</reference>
<keyword evidence="2 4" id="KW-0863">Zinc-finger</keyword>
<protein>
    <recommendedName>
        <fullName evidence="6">RING-type domain-containing protein</fullName>
    </recommendedName>
</protein>
<evidence type="ECO:0000313" key="8">
    <source>
        <dbReference type="Proteomes" id="UP000799770"/>
    </source>
</evidence>
<dbReference type="UniPathway" id="UPA00143"/>
<evidence type="ECO:0000256" key="3">
    <source>
        <dbReference type="ARBA" id="ARBA00022833"/>
    </source>
</evidence>
<keyword evidence="3" id="KW-0862">Zinc</keyword>
<gene>
    <name evidence="7" type="ORF">BDV96DRAFT_645393</name>
</gene>
<evidence type="ECO:0000313" key="7">
    <source>
        <dbReference type="EMBL" id="KAF2116042.1"/>
    </source>
</evidence>
<feature type="domain" description="RING-type" evidence="6">
    <location>
        <begin position="91"/>
        <end position="170"/>
    </location>
</feature>
<dbReference type="InterPro" id="IPR001841">
    <property type="entry name" value="Znf_RING"/>
</dbReference>
<evidence type="ECO:0000256" key="1">
    <source>
        <dbReference type="ARBA" id="ARBA00022723"/>
    </source>
</evidence>
<dbReference type="SUPFAM" id="SSF57850">
    <property type="entry name" value="RING/U-box"/>
    <property type="match status" value="1"/>
</dbReference>
<feature type="compositionally biased region" description="Acidic residues" evidence="5">
    <location>
        <begin position="310"/>
        <end position="328"/>
    </location>
</feature>
<dbReference type="AlphaFoldDB" id="A0A6A5Z9D1"/>
<dbReference type="GO" id="GO:0036503">
    <property type="term" value="P:ERAD pathway"/>
    <property type="evidence" value="ECO:0007669"/>
    <property type="project" value="TreeGrafter"/>
</dbReference>